<dbReference type="RefSeq" id="WP_092903999.1">
    <property type="nucleotide sequence ID" value="NZ_FOZS01000002.1"/>
</dbReference>
<accession>A0A1I6RMN8</accession>
<feature type="transmembrane region" description="Helical" evidence="1">
    <location>
        <begin position="12"/>
        <end position="30"/>
    </location>
</feature>
<dbReference type="Proteomes" id="UP000199199">
    <property type="component" value="Unassembled WGS sequence"/>
</dbReference>
<keyword evidence="1" id="KW-1133">Transmembrane helix</keyword>
<feature type="transmembrane region" description="Helical" evidence="1">
    <location>
        <begin position="42"/>
        <end position="63"/>
    </location>
</feature>
<feature type="domain" description="CAAX prenyl protease 2/Lysostaphin resistance protein A-like" evidence="2">
    <location>
        <begin position="132"/>
        <end position="238"/>
    </location>
</feature>
<proteinExistence type="predicted"/>
<feature type="transmembrane region" description="Helical" evidence="1">
    <location>
        <begin position="254"/>
        <end position="274"/>
    </location>
</feature>
<keyword evidence="3" id="KW-0645">Protease</keyword>
<evidence type="ECO:0000313" key="4">
    <source>
        <dbReference type="Proteomes" id="UP000199199"/>
    </source>
</evidence>
<evidence type="ECO:0000256" key="1">
    <source>
        <dbReference type="SAM" id="Phobius"/>
    </source>
</evidence>
<dbReference type="Pfam" id="PF02517">
    <property type="entry name" value="Rce1-like"/>
    <property type="match status" value="1"/>
</dbReference>
<dbReference type="GO" id="GO:0006508">
    <property type="term" value="P:proteolysis"/>
    <property type="evidence" value="ECO:0007669"/>
    <property type="project" value="UniProtKB-KW"/>
</dbReference>
<gene>
    <name evidence="3" type="ORF">SAMN04488556_1895</name>
</gene>
<feature type="transmembrane region" description="Helical" evidence="1">
    <location>
        <begin position="169"/>
        <end position="187"/>
    </location>
</feature>
<dbReference type="GO" id="GO:0080120">
    <property type="term" value="P:CAAX-box protein maturation"/>
    <property type="evidence" value="ECO:0007669"/>
    <property type="project" value="UniProtKB-ARBA"/>
</dbReference>
<keyword evidence="3" id="KW-0378">Hydrolase</keyword>
<dbReference type="EMBL" id="FOZS01000002">
    <property type="protein sequence ID" value="SFS65718.1"/>
    <property type="molecule type" value="Genomic_DNA"/>
</dbReference>
<evidence type="ECO:0000313" key="3">
    <source>
        <dbReference type="EMBL" id="SFS65718.1"/>
    </source>
</evidence>
<organism evidence="3 4">
    <name type="scientific">Halostagnicola kamekurae</name>
    <dbReference type="NCBI Taxonomy" id="619731"/>
    <lineage>
        <taxon>Archaea</taxon>
        <taxon>Methanobacteriati</taxon>
        <taxon>Methanobacteriota</taxon>
        <taxon>Stenosarchaea group</taxon>
        <taxon>Halobacteria</taxon>
        <taxon>Halobacteriales</taxon>
        <taxon>Natrialbaceae</taxon>
        <taxon>Halostagnicola</taxon>
    </lineage>
</organism>
<sequence>MTENRLAFQGGWRTVVGFAVAFALVTAIWVPLNSAVTNLSAWATLATDLGKFAVILGCVWILLQIDGTRFTALGLSRRHLFTALAAFSGIWVAMNVLGIGLAVATGNDWAVSMIWHLPDEHPAIQQYGPLPATWLVFILLNFLVIGLVEEVAFRGHFQSKMIALLGDDTRLHIALGIGATTIAFGAMHTPSAIVAGRSLGGVVSAALAPTLTAVLFGVFYELTHNVYFVALLHGFGNTWPIVVEWTNWSGNALIAFWIGTTCIYLGVTLAYRYWMNDYDSGKTIKRNGASSPTPGE</sequence>
<keyword evidence="1" id="KW-0812">Transmembrane</keyword>
<dbReference type="GO" id="GO:0004175">
    <property type="term" value="F:endopeptidase activity"/>
    <property type="evidence" value="ECO:0007669"/>
    <property type="project" value="UniProtKB-ARBA"/>
</dbReference>
<evidence type="ECO:0000259" key="2">
    <source>
        <dbReference type="Pfam" id="PF02517"/>
    </source>
</evidence>
<feature type="transmembrane region" description="Helical" evidence="1">
    <location>
        <begin position="199"/>
        <end position="219"/>
    </location>
</feature>
<keyword evidence="1" id="KW-0472">Membrane</keyword>
<name>A0A1I6RMN8_9EURY</name>
<dbReference type="AlphaFoldDB" id="A0A1I6RMN8"/>
<feature type="transmembrane region" description="Helical" evidence="1">
    <location>
        <begin position="126"/>
        <end position="148"/>
    </location>
</feature>
<feature type="transmembrane region" description="Helical" evidence="1">
    <location>
        <begin position="226"/>
        <end position="242"/>
    </location>
</feature>
<protein>
    <submittedName>
        <fullName evidence="3">CAAX protease self-immunity</fullName>
    </submittedName>
</protein>
<dbReference type="OrthoDB" id="221540at2157"/>
<dbReference type="InterPro" id="IPR003675">
    <property type="entry name" value="Rce1/LyrA-like_dom"/>
</dbReference>
<reference evidence="4" key="1">
    <citation type="submission" date="2016-10" db="EMBL/GenBank/DDBJ databases">
        <authorList>
            <person name="Varghese N."/>
            <person name="Submissions S."/>
        </authorList>
    </citation>
    <scope>NUCLEOTIDE SEQUENCE [LARGE SCALE GENOMIC DNA]</scope>
    <source>
        <strain evidence="4">DSM 22427</strain>
    </source>
</reference>
<keyword evidence="4" id="KW-1185">Reference proteome</keyword>
<feature type="transmembrane region" description="Helical" evidence="1">
    <location>
        <begin position="84"/>
        <end position="106"/>
    </location>
</feature>